<dbReference type="CDD" id="cd16295">
    <property type="entry name" value="TTHA0252-CPSF-like_MBL-fold"/>
    <property type="match status" value="1"/>
</dbReference>
<dbReference type="Proteomes" id="UP000192343">
    <property type="component" value="Unassembled WGS sequence"/>
</dbReference>
<feature type="domain" description="Beta-Casp" evidence="3">
    <location>
        <begin position="258"/>
        <end position="384"/>
    </location>
</feature>
<dbReference type="GO" id="GO:0004521">
    <property type="term" value="F:RNA endonuclease activity"/>
    <property type="evidence" value="ECO:0007669"/>
    <property type="project" value="TreeGrafter"/>
</dbReference>
<dbReference type="EMBL" id="MWQY01000028">
    <property type="protein sequence ID" value="ORC30748.1"/>
    <property type="molecule type" value="Genomic_DNA"/>
</dbReference>
<name>A0A1Y1RUU4_9SPIO</name>
<dbReference type="Pfam" id="PF16661">
    <property type="entry name" value="Lactamase_B_6"/>
    <property type="match status" value="1"/>
</dbReference>
<dbReference type="RefSeq" id="WP_083052858.1">
    <property type="nucleotide sequence ID" value="NZ_MWQY01000028.1"/>
</dbReference>
<dbReference type="InterPro" id="IPR011108">
    <property type="entry name" value="RMMBL"/>
</dbReference>
<evidence type="ECO:0000313" key="5">
    <source>
        <dbReference type="Proteomes" id="UP000192343"/>
    </source>
</evidence>
<dbReference type="GO" id="GO:0016787">
    <property type="term" value="F:hydrolase activity"/>
    <property type="evidence" value="ECO:0007669"/>
    <property type="project" value="UniProtKB-KW"/>
</dbReference>
<dbReference type="PANTHER" id="PTHR11203:SF37">
    <property type="entry name" value="INTEGRATOR COMPLEX SUBUNIT 11"/>
    <property type="match status" value="1"/>
</dbReference>
<dbReference type="InterPro" id="IPR036866">
    <property type="entry name" value="RibonucZ/Hydroxyglut_hydro"/>
</dbReference>
<dbReference type="Pfam" id="PF07521">
    <property type="entry name" value="RMMBL"/>
    <property type="match status" value="1"/>
</dbReference>
<organism evidence="4 5">
    <name type="scientific">Marispirochaeta aestuarii</name>
    <dbReference type="NCBI Taxonomy" id="1963862"/>
    <lineage>
        <taxon>Bacteria</taxon>
        <taxon>Pseudomonadati</taxon>
        <taxon>Spirochaetota</taxon>
        <taxon>Spirochaetia</taxon>
        <taxon>Spirochaetales</taxon>
        <taxon>Spirochaetaceae</taxon>
        <taxon>Marispirochaeta</taxon>
    </lineage>
</organism>
<evidence type="ECO:0000259" key="3">
    <source>
        <dbReference type="SMART" id="SM01027"/>
    </source>
</evidence>
<accession>A0A1Y1RUU4</accession>
<dbReference type="Gene3D" id="3.60.15.10">
    <property type="entry name" value="Ribonuclease Z/Hydroxyacylglutathione hydrolase-like"/>
    <property type="match status" value="1"/>
</dbReference>
<dbReference type="AlphaFoldDB" id="A0A1Y1RUU4"/>
<dbReference type="OrthoDB" id="9803916at2"/>
<protein>
    <submittedName>
        <fullName evidence="4">MBL fold metallo-hydrolase</fullName>
    </submittedName>
</protein>
<dbReference type="Pfam" id="PF10996">
    <property type="entry name" value="Beta-Casp"/>
    <property type="match status" value="1"/>
</dbReference>
<sequence length="470" mass="52376">MGIRIYSRGAAREVTGSRHYLEVDGTRVQIDCGAFQGHRKESEEKNRAIPGDIENVSAVVLTHAHFDHSGMLPLLSKGGYRGNIYATPATRDLASLIMMDSAKIQARDIEFLKKKAQKAGQEFDGEVLYEEQNVVDAVNQFVTIGYRRPIYIAPQIELSLYDAGHILGSSSAVLNVSVKDSSDPVRVVYAGDLGRKDRVIIRDPDRIPDPDYLIMESTYGDRLHGNTRDAMEKLAEVVSSTAAKGGKVVIPAFAVERTQEIIYYLHLLTDQGKIPEIPIFVDSPMATNATSIFRVHPECYDEATHEAFIQHHKNPFGFNNLRYTASVQESKDINDVRGPAIIISADGMCEAGRIRHHLVQHVGDPASTILVVGYMAKHTLGRRIVEGQKELKIFGETFVRRARVEKIDAFSAHADYNEIKDYITQLDLKRLKKVFLVHGEDEAQSHLQKVLLEAGVQAVEIVEAGKVYEL</sequence>
<proteinExistence type="predicted"/>
<comment type="caution">
    <text evidence="4">The sequence shown here is derived from an EMBL/GenBank/DDBJ whole genome shotgun (WGS) entry which is preliminary data.</text>
</comment>
<evidence type="ECO:0000256" key="1">
    <source>
        <dbReference type="ARBA" id="ARBA00022801"/>
    </source>
</evidence>
<evidence type="ECO:0000313" key="4">
    <source>
        <dbReference type="EMBL" id="ORC30748.1"/>
    </source>
</evidence>
<dbReference type="InterPro" id="IPR001279">
    <property type="entry name" value="Metallo-B-lactamas"/>
</dbReference>
<keyword evidence="1 4" id="KW-0378">Hydrolase</keyword>
<dbReference type="SMART" id="SM00849">
    <property type="entry name" value="Lactamase_B"/>
    <property type="match status" value="1"/>
</dbReference>
<dbReference type="Gene3D" id="3.40.50.10890">
    <property type="match status" value="1"/>
</dbReference>
<dbReference type="PANTHER" id="PTHR11203">
    <property type="entry name" value="CLEAVAGE AND POLYADENYLATION SPECIFICITY FACTOR FAMILY MEMBER"/>
    <property type="match status" value="1"/>
</dbReference>
<dbReference type="InterPro" id="IPR022712">
    <property type="entry name" value="Beta_Casp"/>
</dbReference>
<evidence type="ECO:0000259" key="2">
    <source>
        <dbReference type="SMART" id="SM00849"/>
    </source>
</evidence>
<dbReference type="SUPFAM" id="SSF56281">
    <property type="entry name" value="Metallo-hydrolase/oxidoreductase"/>
    <property type="match status" value="1"/>
</dbReference>
<feature type="domain" description="Metallo-beta-lactamase" evidence="2">
    <location>
        <begin position="15"/>
        <end position="253"/>
    </location>
</feature>
<dbReference type="STRING" id="1963862.B4O97_17750"/>
<keyword evidence="5" id="KW-1185">Reference proteome</keyword>
<gene>
    <name evidence="4" type="ORF">B4O97_17750</name>
</gene>
<reference evidence="4 5" key="1">
    <citation type="submission" date="2017-03" db="EMBL/GenBank/DDBJ databases">
        <title>Draft Genome sequence of Marispirochaeta sp. strain JC444.</title>
        <authorList>
            <person name="Shivani Y."/>
            <person name="Subhash Y."/>
            <person name="Sasikala C."/>
            <person name="Ramana C."/>
        </authorList>
    </citation>
    <scope>NUCLEOTIDE SEQUENCE [LARGE SCALE GENOMIC DNA]</scope>
    <source>
        <strain evidence="4 5">JC444</strain>
    </source>
</reference>
<dbReference type="SMART" id="SM01027">
    <property type="entry name" value="Beta-Casp"/>
    <property type="match status" value="1"/>
</dbReference>
<dbReference type="InterPro" id="IPR050698">
    <property type="entry name" value="MBL"/>
</dbReference>